<dbReference type="OrthoDB" id="9804204at2"/>
<dbReference type="AlphaFoldDB" id="H6SQ19"/>
<comment type="pathway">
    <text evidence="1">Cell wall biogenesis; peptidoglycan biosynthesis.</text>
</comment>
<dbReference type="KEGG" id="rpm:RSPPHO_00663"/>
<dbReference type="GO" id="GO:0016740">
    <property type="term" value="F:transferase activity"/>
    <property type="evidence" value="ECO:0007669"/>
    <property type="project" value="InterPro"/>
</dbReference>
<keyword evidence="1" id="KW-0573">Peptidoglycan synthesis</keyword>
<dbReference type="Pfam" id="PF03734">
    <property type="entry name" value="YkuD"/>
    <property type="match status" value="1"/>
</dbReference>
<gene>
    <name evidence="3" type="ORF">RSPPHO_00663</name>
</gene>
<keyword evidence="4" id="KW-1185">Reference proteome</keyword>
<evidence type="ECO:0000313" key="4">
    <source>
        <dbReference type="Proteomes" id="UP000033220"/>
    </source>
</evidence>
<feature type="active site" description="Nucleophile" evidence="1">
    <location>
        <position position="143"/>
    </location>
</feature>
<evidence type="ECO:0000256" key="1">
    <source>
        <dbReference type="PROSITE-ProRule" id="PRU01373"/>
    </source>
</evidence>
<feature type="domain" description="L,D-TPase catalytic" evidence="2">
    <location>
        <begin position="1"/>
        <end position="167"/>
    </location>
</feature>
<feature type="active site" description="Proton donor/acceptor" evidence="1">
    <location>
        <position position="131"/>
    </location>
</feature>
<organism evidence="3 4">
    <name type="scientific">Pararhodospirillum photometricum DSM 122</name>
    <dbReference type="NCBI Taxonomy" id="1150469"/>
    <lineage>
        <taxon>Bacteria</taxon>
        <taxon>Pseudomonadati</taxon>
        <taxon>Pseudomonadota</taxon>
        <taxon>Alphaproteobacteria</taxon>
        <taxon>Rhodospirillales</taxon>
        <taxon>Rhodospirillaceae</taxon>
        <taxon>Pararhodospirillum</taxon>
    </lineage>
</organism>
<name>H6SQ19_PARPM</name>
<accession>H6SQ19</accession>
<evidence type="ECO:0000313" key="3">
    <source>
        <dbReference type="EMBL" id="CCG07289.1"/>
    </source>
</evidence>
<dbReference type="InterPro" id="IPR005490">
    <property type="entry name" value="LD_TPept_cat_dom"/>
</dbReference>
<dbReference type="PROSITE" id="PS52029">
    <property type="entry name" value="LD_TPASE"/>
    <property type="match status" value="1"/>
</dbReference>
<sequence>MQLNEIVVEAPGTLHAGDVVMSCRLGRGGVREDKHEGDGATPVGRYALRRVYYRPDREAPPATALPVVALDPGLGWCDDPAHPAYNQPVRLPFPASAETMWREDGLYDLVVVIGHNDDPVVPGAGSAIFMHVAAPEGTPTAGCVALPVEALRALLPRCGLETVLVVASPCSSTPLPPSCVTGKEPE</sequence>
<proteinExistence type="predicted"/>
<dbReference type="GO" id="GO:0008360">
    <property type="term" value="P:regulation of cell shape"/>
    <property type="evidence" value="ECO:0007669"/>
    <property type="project" value="UniProtKB-UniRule"/>
</dbReference>
<dbReference type="STRING" id="1150469.RSPPHO_00663"/>
<dbReference type="GO" id="GO:0009252">
    <property type="term" value="P:peptidoglycan biosynthetic process"/>
    <property type="evidence" value="ECO:0007669"/>
    <property type="project" value="UniProtKB-KW"/>
</dbReference>
<keyword evidence="1" id="KW-0133">Cell shape</keyword>
<reference evidence="3 4" key="1">
    <citation type="submission" date="2012-02" db="EMBL/GenBank/DDBJ databases">
        <title>Shotgun genome sequence of Phaeospirillum photometricum DSM 122.</title>
        <authorList>
            <person name="Duquesne K."/>
            <person name="Sturgis J."/>
        </authorList>
    </citation>
    <scope>NUCLEOTIDE SEQUENCE [LARGE SCALE GENOMIC DNA]</scope>
    <source>
        <strain evidence="4">DSM122</strain>
    </source>
</reference>
<evidence type="ECO:0000259" key="2">
    <source>
        <dbReference type="PROSITE" id="PS52029"/>
    </source>
</evidence>
<dbReference type="GO" id="GO:0071555">
    <property type="term" value="P:cell wall organization"/>
    <property type="evidence" value="ECO:0007669"/>
    <property type="project" value="UniProtKB-UniRule"/>
</dbReference>
<protein>
    <recommendedName>
        <fullName evidence="2">L,D-TPase catalytic domain-containing protein</fullName>
    </recommendedName>
</protein>
<dbReference type="RefSeq" id="WP_014413929.1">
    <property type="nucleotide sequence ID" value="NC_017059.1"/>
</dbReference>
<dbReference type="eggNOG" id="COG3786">
    <property type="taxonomic scope" value="Bacteria"/>
</dbReference>
<dbReference type="HOGENOM" id="CLU_105370_0_0_5"/>
<dbReference type="EMBL" id="HE663493">
    <property type="protein sequence ID" value="CCG07289.1"/>
    <property type="molecule type" value="Genomic_DNA"/>
</dbReference>
<keyword evidence="1" id="KW-0961">Cell wall biogenesis/degradation</keyword>
<dbReference type="PANTHER" id="PTHR38589">
    <property type="entry name" value="BLR0621 PROTEIN"/>
    <property type="match status" value="1"/>
</dbReference>
<dbReference type="Proteomes" id="UP000033220">
    <property type="component" value="Chromosome DSM 122"/>
</dbReference>
<dbReference type="PANTHER" id="PTHR38589:SF1">
    <property type="entry name" value="BLR0621 PROTEIN"/>
    <property type="match status" value="1"/>
</dbReference>